<dbReference type="Gene3D" id="3.30.1240.10">
    <property type="match status" value="1"/>
</dbReference>
<dbReference type="SUPFAM" id="SSF56784">
    <property type="entry name" value="HAD-like"/>
    <property type="match status" value="1"/>
</dbReference>
<dbReference type="Gene3D" id="3.40.50.1000">
    <property type="entry name" value="HAD superfamily/HAD-like"/>
    <property type="match status" value="1"/>
</dbReference>
<dbReference type="InterPro" id="IPR036412">
    <property type="entry name" value="HAD-like_sf"/>
</dbReference>
<dbReference type="RefSeq" id="WP_142707734.1">
    <property type="nucleotide sequence ID" value="NZ_VIRS01000022.1"/>
</dbReference>
<dbReference type="Pfam" id="PF08282">
    <property type="entry name" value="Hydrolase_3"/>
    <property type="match status" value="1"/>
</dbReference>
<evidence type="ECO:0000313" key="1">
    <source>
        <dbReference type="EMBL" id="TQS41775.1"/>
    </source>
</evidence>
<dbReference type="Proteomes" id="UP000317982">
    <property type="component" value="Unassembled WGS sequence"/>
</dbReference>
<dbReference type="PANTHER" id="PTHR10000">
    <property type="entry name" value="PHOSPHOSERINE PHOSPHATASE"/>
    <property type="match status" value="1"/>
</dbReference>
<dbReference type="GO" id="GO:0000287">
    <property type="term" value="F:magnesium ion binding"/>
    <property type="evidence" value="ECO:0007669"/>
    <property type="project" value="TreeGrafter"/>
</dbReference>
<dbReference type="EMBL" id="VIRS01000022">
    <property type="protein sequence ID" value="TQS41775.1"/>
    <property type="molecule type" value="Genomic_DNA"/>
</dbReference>
<dbReference type="InParanoid" id="A0A545AM20"/>
<sequence length="271" mass="28065">MGAGVLPRLVATDLDGTLIRSDGTVSSYTHDVLRRVRSSGVEVVGVTGRGPRLRTLSAAAVDVSRYLVCAQGGFVLDLETGGVLKATRIAGAVAAQAVALIEERVGPVLVTVEAEESDSAPLHGDAGFAWPYPDPWEPLDRAAMFSGDLLKLFVLAPELDVDEFFAVARSVVPPSVGEVTYAGQGFVEICPTGVTKAAGLAVVCDTLGVAAADVLAFGDMPNDIPMLEWAGRGVAVANAHPSLKAVAEEVARSNDDDGVAGYLEHLLEGEG</sequence>
<organism evidence="1 2">
    <name type="scientific">Cryptosporangium phraense</name>
    <dbReference type="NCBI Taxonomy" id="2593070"/>
    <lineage>
        <taxon>Bacteria</taxon>
        <taxon>Bacillati</taxon>
        <taxon>Actinomycetota</taxon>
        <taxon>Actinomycetes</taxon>
        <taxon>Cryptosporangiales</taxon>
        <taxon>Cryptosporangiaceae</taxon>
        <taxon>Cryptosporangium</taxon>
    </lineage>
</organism>
<dbReference type="GO" id="GO:0016791">
    <property type="term" value="F:phosphatase activity"/>
    <property type="evidence" value="ECO:0007669"/>
    <property type="project" value="TreeGrafter"/>
</dbReference>
<dbReference type="InterPro" id="IPR000150">
    <property type="entry name" value="Cof"/>
</dbReference>
<dbReference type="OrthoDB" id="3180855at2"/>
<comment type="caution">
    <text evidence="1">The sequence shown here is derived from an EMBL/GenBank/DDBJ whole genome shotgun (WGS) entry which is preliminary data.</text>
</comment>
<accession>A0A545AM20</accession>
<dbReference type="PANTHER" id="PTHR10000:SF8">
    <property type="entry name" value="HAD SUPERFAMILY HYDROLASE-LIKE, TYPE 3"/>
    <property type="match status" value="1"/>
</dbReference>
<name>A0A545AM20_9ACTN</name>
<keyword evidence="2" id="KW-1185">Reference proteome</keyword>
<reference evidence="1 2" key="1">
    <citation type="submission" date="2019-07" db="EMBL/GenBank/DDBJ databases">
        <title>Cryptosporangium phraense sp. nov., isolated from plant litter.</title>
        <authorList>
            <person name="Suriyachadkun C."/>
        </authorList>
    </citation>
    <scope>NUCLEOTIDE SEQUENCE [LARGE SCALE GENOMIC DNA]</scope>
    <source>
        <strain evidence="1 2">A-T 5661</strain>
    </source>
</reference>
<evidence type="ECO:0000313" key="2">
    <source>
        <dbReference type="Proteomes" id="UP000317982"/>
    </source>
</evidence>
<dbReference type="InterPro" id="IPR023214">
    <property type="entry name" value="HAD_sf"/>
</dbReference>
<proteinExistence type="predicted"/>
<dbReference type="NCBIfam" id="TIGR00099">
    <property type="entry name" value="Cof-subfamily"/>
    <property type="match status" value="1"/>
</dbReference>
<dbReference type="AlphaFoldDB" id="A0A545AM20"/>
<protein>
    <submittedName>
        <fullName evidence="1">HAD family phosphatase</fullName>
    </submittedName>
</protein>
<dbReference type="GO" id="GO:0005829">
    <property type="term" value="C:cytosol"/>
    <property type="evidence" value="ECO:0007669"/>
    <property type="project" value="TreeGrafter"/>
</dbReference>
<gene>
    <name evidence="1" type="ORF">FL583_27435</name>
</gene>